<feature type="domain" description="UCH catalytic" evidence="9">
    <location>
        <begin position="1"/>
        <end position="220"/>
    </location>
</feature>
<dbReference type="GO" id="GO:0000338">
    <property type="term" value="P:protein deneddylation"/>
    <property type="evidence" value="ECO:0007669"/>
    <property type="project" value="EnsemblFungi"/>
</dbReference>
<evidence type="ECO:0000256" key="5">
    <source>
        <dbReference type="ARBA" id="ARBA00022801"/>
    </source>
</evidence>
<dbReference type="GO" id="GO:0005737">
    <property type="term" value="C:cytoplasm"/>
    <property type="evidence" value="ECO:0000318"/>
    <property type="project" value="GO_Central"/>
</dbReference>
<comment type="similarity">
    <text evidence="2 7 8">Belongs to the peptidase C12 family.</text>
</comment>
<evidence type="ECO:0000256" key="4">
    <source>
        <dbReference type="ARBA" id="ARBA00022786"/>
    </source>
</evidence>
<dbReference type="AlphaFoldDB" id="B6JWL7"/>
<feature type="site" description="Transition state stabilizer" evidence="7">
    <location>
        <position position="80"/>
    </location>
</feature>
<name>B6JWL7_SCHJY</name>
<dbReference type="STRING" id="402676.B6JWL7"/>
<dbReference type="PANTHER" id="PTHR10589">
    <property type="entry name" value="UBIQUITIN CARBOXYL-TERMINAL HYDROLASE"/>
    <property type="match status" value="1"/>
</dbReference>
<dbReference type="GO" id="GO:0019784">
    <property type="term" value="F:deNEDDylase activity"/>
    <property type="evidence" value="ECO:0007669"/>
    <property type="project" value="EnsemblFungi"/>
</dbReference>
<dbReference type="MEROPS" id="C12.A10"/>
<evidence type="ECO:0000313" key="10">
    <source>
        <dbReference type="EMBL" id="EEB05768.1"/>
    </source>
</evidence>
<dbReference type="HOGENOM" id="CLU_054406_0_2_1"/>
<feature type="active site" description="Nucleophile" evidence="7">
    <location>
        <position position="86"/>
    </location>
</feature>
<dbReference type="RefSeq" id="XP_002172061.1">
    <property type="nucleotide sequence ID" value="XM_002172025.1"/>
</dbReference>
<dbReference type="JaponicusDB" id="SJAG_00795">
    <property type="gene designation" value="uch1"/>
</dbReference>
<dbReference type="GO" id="GO:0030163">
    <property type="term" value="P:protein catabolic process"/>
    <property type="evidence" value="ECO:0000318"/>
    <property type="project" value="GO_Central"/>
</dbReference>
<evidence type="ECO:0000256" key="2">
    <source>
        <dbReference type="ARBA" id="ARBA00009326"/>
    </source>
</evidence>
<dbReference type="PANTHER" id="PTHR10589:SF17">
    <property type="entry name" value="UBIQUITIN CARBOXYL-TERMINAL HYDROLASE"/>
    <property type="match status" value="1"/>
</dbReference>
<dbReference type="OrthoDB" id="427186at2759"/>
<organism evidence="10 12">
    <name type="scientific">Schizosaccharomyces japonicus (strain yFS275 / FY16936)</name>
    <name type="common">Fission yeast</name>
    <dbReference type="NCBI Taxonomy" id="402676"/>
    <lineage>
        <taxon>Eukaryota</taxon>
        <taxon>Fungi</taxon>
        <taxon>Dikarya</taxon>
        <taxon>Ascomycota</taxon>
        <taxon>Taphrinomycotina</taxon>
        <taxon>Schizosaccharomycetes</taxon>
        <taxon>Schizosaccharomycetales</taxon>
        <taxon>Schizosaccharomycetaceae</taxon>
        <taxon>Schizosaccharomyces</taxon>
    </lineage>
</organism>
<dbReference type="GO" id="GO:0004843">
    <property type="term" value="F:cysteine-type deubiquitinase activity"/>
    <property type="evidence" value="ECO:0000318"/>
    <property type="project" value="GO_Central"/>
</dbReference>
<evidence type="ECO:0000256" key="6">
    <source>
        <dbReference type="ARBA" id="ARBA00022807"/>
    </source>
</evidence>
<keyword evidence="12" id="KW-1185">Reference proteome</keyword>
<dbReference type="PROSITE" id="PS00140">
    <property type="entry name" value="UCH_1"/>
    <property type="match status" value="1"/>
</dbReference>
<dbReference type="GO" id="GO:0006511">
    <property type="term" value="P:ubiquitin-dependent protein catabolic process"/>
    <property type="evidence" value="ECO:0007669"/>
    <property type="project" value="UniProtKB-UniRule"/>
</dbReference>
<dbReference type="EMBL" id="KE651166">
    <property type="protein sequence ID" value="EEB05768.1"/>
    <property type="molecule type" value="Genomic_DNA"/>
</dbReference>
<dbReference type="OMA" id="IDLHYVC"/>
<dbReference type="Pfam" id="PF01088">
    <property type="entry name" value="Peptidase_C12"/>
    <property type="match status" value="1"/>
</dbReference>
<keyword evidence="3 7" id="KW-0645">Protease</keyword>
<feature type="site" description="Important for enzyme activity" evidence="7">
    <location>
        <position position="176"/>
    </location>
</feature>
<accession>B6JWL7</accession>
<evidence type="ECO:0000256" key="8">
    <source>
        <dbReference type="RuleBase" id="RU361215"/>
    </source>
</evidence>
<sequence>MWKPLENNPEVLEAYLQEIGVENVAAFDIFSLNEIPEYLPRPIFSLLLVYPENTNTDASRGFENDTIVDCNTKNVHWYPQTIANACGTMALLHAVANGIPENKRLPKSFAASLVQETTGLTAEEKAKYIENSKELARIHAKFAGAPSEDSSDADVETDLHFLCFTKGNDDYIYVLDGRRKGPIRLFQTDGDVLNERVLSVMRDLVEAVNSPFFSVVALADS</sequence>
<dbReference type="Gene3D" id="3.40.532.10">
    <property type="entry name" value="Peptidase C12, ubiquitin carboxyl-terminal hydrolase"/>
    <property type="match status" value="1"/>
</dbReference>
<evidence type="ECO:0000313" key="11">
    <source>
        <dbReference type="JaponicusDB" id="SJAG_00795"/>
    </source>
</evidence>
<dbReference type="InterPro" id="IPR038765">
    <property type="entry name" value="Papain-like_cys_pep_sf"/>
</dbReference>
<reference evidence="10 12" key="1">
    <citation type="journal article" date="2011" name="Science">
        <title>Comparative functional genomics of the fission yeasts.</title>
        <authorList>
            <person name="Rhind N."/>
            <person name="Chen Z."/>
            <person name="Yassour M."/>
            <person name="Thompson D.A."/>
            <person name="Haas B.J."/>
            <person name="Habib N."/>
            <person name="Wapinski I."/>
            <person name="Roy S."/>
            <person name="Lin M.F."/>
            <person name="Heiman D.I."/>
            <person name="Young S.K."/>
            <person name="Furuya K."/>
            <person name="Guo Y."/>
            <person name="Pidoux A."/>
            <person name="Chen H.M."/>
            <person name="Robbertse B."/>
            <person name="Goldberg J.M."/>
            <person name="Aoki K."/>
            <person name="Bayne E.H."/>
            <person name="Berlin A.M."/>
            <person name="Desjardins C.A."/>
            <person name="Dobbs E."/>
            <person name="Dukaj L."/>
            <person name="Fan L."/>
            <person name="FitzGerald M.G."/>
            <person name="French C."/>
            <person name="Gujja S."/>
            <person name="Hansen K."/>
            <person name="Keifenheim D."/>
            <person name="Levin J.Z."/>
            <person name="Mosher R.A."/>
            <person name="Mueller C.A."/>
            <person name="Pfiffner J."/>
            <person name="Priest M."/>
            <person name="Russ C."/>
            <person name="Smialowska A."/>
            <person name="Swoboda P."/>
            <person name="Sykes S.M."/>
            <person name="Vaughn M."/>
            <person name="Vengrova S."/>
            <person name="Yoder R."/>
            <person name="Zeng Q."/>
            <person name="Allshire R."/>
            <person name="Baulcombe D."/>
            <person name="Birren B.W."/>
            <person name="Brown W."/>
            <person name="Ekwall K."/>
            <person name="Kellis M."/>
            <person name="Leatherwood J."/>
            <person name="Levin H."/>
            <person name="Margalit H."/>
            <person name="Martienssen R."/>
            <person name="Nieduszynski C.A."/>
            <person name="Spatafora J.W."/>
            <person name="Friedman N."/>
            <person name="Dalgaard J.Z."/>
            <person name="Baumann P."/>
            <person name="Niki H."/>
            <person name="Regev A."/>
            <person name="Nusbaum C."/>
        </authorList>
    </citation>
    <scope>NUCLEOTIDE SEQUENCE [LARGE SCALE GENOMIC DNA]</scope>
    <source>
        <strain evidence="12">yFS275 / FY16936</strain>
    </source>
</reference>
<dbReference type="VEuPathDB" id="FungiDB:SJAG_00795"/>
<evidence type="ECO:0000256" key="7">
    <source>
        <dbReference type="PROSITE-ProRule" id="PRU01393"/>
    </source>
</evidence>
<proteinExistence type="inferred from homology"/>
<dbReference type="GeneID" id="7048869"/>
<dbReference type="SUPFAM" id="SSF54001">
    <property type="entry name" value="Cysteine proteinases"/>
    <property type="match status" value="1"/>
</dbReference>
<dbReference type="Proteomes" id="UP000001744">
    <property type="component" value="Unassembled WGS sequence"/>
</dbReference>
<dbReference type="PROSITE" id="PS52048">
    <property type="entry name" value="UCH_DOMAIN"/>
    <property type="match status" value="1"/>
</dbReference>
<evidence type="ECO:0000313" key="12">
    <source>
        <dbReference type="Proteomes" id="UP000001744"/>
    </source>
</evidence>
<dbReference type="InterPro" id="IPR057254">
    <property type="entry name" value="UCH_AS"/>
</dbReference>
<evidence type="ECO:0000256" key="3">
    <source>
        <dbReference type="ARBA" id="ARBA00022670"/>
    </source>
</evidence>
<evidence type="ECO:0000256" key="1">
    <source>
        <dbReference type="ARBA" id="ARBA00000707"/>
    </source>
</evidence>
<dbReference type="InterPro" id="IPR001578">
    <property type="entry name" value="Peptidase_C12_UCH"/>
</dbReference>
<dbReference type="PRINTS" id="PR00707">
    <property type="entry name" value="UBCTHYDRLASE"/>
</dbReference>
<gene>
    <name evidence="11" type="primary">uch1</name>
    <name evidence="10" type="ORF">SJAG_00795</name>
</gene>
<keyword evidence="5 7" id="KW-0378">Hydrolase</keyword>
<keyword evidence="4 7" id="KW-0833">Ubl conjugation pathway</keyword>
<comment type="catalytic activity">
    <reaction evidence="1 7 8">
        <text>Thiol-dependent hydrolysis of ester, thioester, amide, peptide and isopeptide bonds formed by the C-terminal Gly of ubiquitin (a 76-residue protein attached to proteins as an intracellular targeting signal).</text>
        <dbReference type="EC" id="3.4.19.12"/>
    </reaction>
</comment>
<dbReference type="InterPro" id="IPR036959">
    <property type="entry name" value="Peptidase_C12_UCH_sf"/>
</dbReference>
<protein>
    <recommendedName>
        <fullName evidence="8">Ubiquitin carboxyl-terminal hydrolase</fullName>
        <ecNumber evidence="8">3.4.19.12</ecNumber>
    </recommendedName>
</protein>
<keyword evidence="6 7" id="KW-0788">Thiol protease</keyword>
<dbReference type="EC" id="3.4.19.12" evidence="8"/>
<evidence type="ECO:0000259" key="9">
    <source>
        <dbReference type="PROSITE" id="PS52048"/>
    </source>
</evidence>
<dbReference type="eggNOG" id="KOG1415">
    <property type="taxonomic scope" value="Eukaryota"/>
</dbReference>
<feature type="active site" description="Proton donor" evidence="7">
    <location>
        <position position="160"/>
    </location>
</feature>